<dbReference type="EMBL" id="BRLB01000008">
    <property type="protein sequence ID" value="GKX30158.1"/>
    <property type="molecule type" value="Genomic_DNA"/>
</dbReference>
<comment type="similarity">
    <text evidence="2">Belongs to the glycosyl hydrolase 20 family.</text>
</comment>
<dbReference type="SUPFAM" id="SSF55545">
    <property type="entry name" value="beta-N-acetylhexosaminidase-like domain"/>
    <property type="match status" value="1"/>
</dbReference>
<dbReference type="EC" id="3.2.1.52" evidence="3"/>
<dbReference type="Pfam" id="PF00728">
    <property type="entry name" value="Glyco_hydro_20"/>
    <property type="match status" value="1"/>
</dbReference>
<dbReference type="InterPro" id="IPR017853">
    <property type="entry name" value="GH"/>
</dbReference>
<dbReference type="Proteomes" id="UP001144256">
    <property type="component" value="Unassembled WGS sequence"/>
</dbReference>
<dbReference type="PIRSF" id="PIRSF001093">
    <property type="entry name" value="B-hxosamndse_ab_euk"/>
    <property type="match status" value="1"/>
</dbReference>
<keyword evidence="5" id="KW-0326">Glycosidase</keyword>
<dbReference type="PANTHER" id="PTHR22600:SF57">
    <property type="entry name" value="BETA-N-ACETYLHEXOSAMINIDASE"/>
    <property type="match status" value="1"/>
</dbReference>
<dbReference type="InterPro" id="IPR029018">
    <property type="entry name" value="Hex-like_dom2"/>
</dbReference>
<evidence type="ECO:0000256" key="2">
    <source>
        <dbReference type="ARBA" id="ARBA00006285"/>
    </source>
</evidence>
<evidence type="ECO:0000256" key="3">
    <source>
        <dbReference type="ARBA" id="ARBA00012663"/>
    </source>
</evidence>
<sequence>MSINVIPKPNHIILKEGVFNINQSTKISFDENARPILKFLEQYIKQATGLELANSNETGVNSITLNLDDNLVDLGKEGYKINILQKQILLDACTIHGLFYGVQTLRQIMNDNNCNLPCVEIEDVPRYEYRGYMLDVCRHFFDKEVVKRMIDLSALHKLNIFHWHLTDDQGFRIEIKKYEKLTKIGSVRKETIISNKSDNKPHGGYYTVDDIKEVVEYAKERYITIVPEFDMPGHFLSLLASYPNLGCNGKQLEVGTRFGVINDIACAGKESTYEFIFDVLEEIIDLFPGELIHIGGDEVPKERWIECPDCQNKIKEENLNNEEELQGYFTNRIAEFLKEKGKRAVTWNESLKAGNLDDSVVVQHWMDPDKHQNTIKAINDDRTMIISDFFHVYLDYPYGMTTLQKTYEFNPVFEGVKKDKVKNILGVEAPLWTEYVTNIEKIDYLTFPRLSALAEIGWTNESDRDYNDFIDRLKSLNDLLSKSGVRYATVTQANVKGLKAKIEVCKHFKQVNNIFSIIIELIKSKKK</sequence>
<dbReference type="PANTHER" id="PTHR22600">
    <property type="entry name" value="BETA-HEXOSAMINIDASE"/>
    <property type="match status" value="1"/>
</dbReference>
<dbReference type="Gene3D" id="3.30.379.10">
    <property type="entry name" value="Chitobiase/beta-hexosaminidase domain 2-like"/>
    <property type="match status" value="1"/>
</dbReference>
<proteinExistence type="inferred from homology"/>
<comment type="caution">
    <text evidence="9">The sequence shown here is derived from an EMBL/GenBank/DDBJ whole genome shotgun (WGS) entry which is preliminary data.</text>
</comment>
<dbReference type="InterPro" id="IPR015883">
    <property type="entry name" value="Glyco_hydro_20_cat"/>
</dbReference>
<evidence type="ECO:0000256" key="1">
    <source>
        <dbReference type="ARBA" id="ARBA00001231"/>
    </source>
</evidence>
<gene>
    <name evidence="9" type="ORF">SH1V18_26380</name>
</gene>
<name>A0A9W5YD37_9FIRM</name>
<dbReference type="GO" id="GO:0030203">
    <property type="term" value="P:glycosaminoglycan metabolic process"/>
    <property type="evidence" value="ECO:0007669"/>
    <property type="project" value="TreeGrafter"/>
</dbReference>
<dbReference type="Gene3D" id="3.20.20.80">
    <property type="entry name" value="Glycosidases"/>
    <property type="match status" value="1"/>
</dbReference>
<dbReference type="AlphaFoldDB" id="A0A9W5YD37"/>
<feature type="active site" description="Proton donor" evidence="6">
    <location>
        <position position="298"/>
    </location>
</feature>
<dbReference type="InterPro" id="IPR015882">
    <property type="entry name" value="HEX_bac_N"/>
</dbReference>
<dbReference type="SUPFAM" id="SSF51445">
    <property type="entry name" value="(Trans)glycosidases"/>
    <property type="match status" value="1"/>
</dbReference>
<dbReference type="Pfam" id="PF02838">
    <property type="entry name" value="Glyco_hydro_20b"/>
    <property type="match status" value="1"/>
</dbReference>
<evidence type="ECO:0000313" key="9">
    <source>
        <dbReference type="EMBL" id="GKX30158.1"/>
    </source>
</evidence>
<dbReference type="GO" id="GO:0004563">
    <property type="term" value="F:beta-N-acetylhexosaminidase activity"/>
    <property type="evidence" value="ECO:0007669"/>
    <property type="project" value="UniProtKB-EC"/>
</dbReference>
<dbReference type="CDD" id="cd06563">
    <property type="entry name" value="GH20_chitobiase-like"/>
    <property type="match status" value="1"/>
</dbReference>
<dbReference type="GO" id="GO:0016020">
    <property type="term" value="C:membrane"/>
    <property type="evidence" value="ECO:0007669"/>
    <property type="project" value="TreeGrafter"/>
</dbReference>
<keyword evidence="4" id="KW-0378">Hydrolase</keyword>
<feature type="domain" description="Glycoside hydrolase family 20 catalytic" evidence="7">
    <location>
        <begin position="127"/>
        <end position="460"/>
    </location>
</feature>
<evidence type="ECO:0000259" key="8">
    <source>
        <dbReference type="Pfam" id="PF02838"/>
    </source>
</evidence>
<accession>A0A9W5YD37</accession>
<protein>
    <recommendedName>
        <fullName evidence="3">beta-N-acetylhexosaminidase</fullName>
        <ecNumber evidence="3">3.2.1.52</ecNumber>
    </recommendedName>
</protein>
<evidence type="ECO:0000256" key="4">
    <source>
        <dbReference type="ARBA" id="ARBA00022801"/>
    </source>
</evidence>
<keyword evidence="10" id="KW-1185">Reference proteome</keyword>
<dbReference type="GO" id="GO:0005975">
    <property type="term" value="P:carbohydrate metabolic process"/>
    <property type="evidence" value="ECO:0007669"/>
    <property type="project" value="InterPro"/>
</dbReference>
<dbReference type="InterPro" id="IPR025705">
    <property type="entry name" value="Beta_hexosaminidase_sua/sub"/>
</dbReference>
<dbReference type="RefSeq" id="WP_281816104.1">
    <property type="nucleotide sequence ID" value="NZ_BRLB01000008.1"/>
</dbReference>
<evidence type="ECO:0000313" key="10">
    <source>
        <dbReference type="Proteomes" id="UP001144256"/>
    </source>
</evidence>
<feature type="domain" description="Beta-hexosaminidase bacterial type N-terminal" evidence="8">
    <location>
        <begin position="3"/>
        <end position="123"/>
    </location>
</feature>
<evidence type="ECO:0000256" key="5">
    <source>
        <dbReference type="ARBA" id="ARBA00023295"/>
    </source>
</evidence>
<reference evidence="9" key="1">
    <citation type="submission" date="2022-06" db="EMBL/GenBank/DDBJ databases">
        <title>Vallitalea longa sp. nov., an anaerobic bacterium isolated from marine sediment.</title>
        <authorList>
            <person name="Hirano S."/>
            <person name="Terahara T."/>
            <person name="Mori K."/>
            <person name="Hamada M."/>
            <person name="Matsumoto R."/>
            <person name="Kobayashi T."/>
        </authorList>
    </citation>
    <scope>NUCLEOTIDE SEQUENCE</scope>
    <source>
        <strain evidence="9">SH18-1</strain>
    </source>
</reference>
<comment type="catalytic activity">
    <reaction evidence="1">
        <text>Hydrolysis of terminal non-reducing N-acetyl-D-hexosamine residues in N-acetyl-beta-D-hexosaminides.</text>
        <dbReference type="EC" id="3.2.1.52"/>
    </reaction>
</comment>
<evidence type="ECO:0000256" key="6">
    <source>
        <dbReference type="PIRSR" id="PIRSR625705-1"/>
    </source>
</evidence>
<dbReference type="PRINTS" id="PR00738">
    <property type="entry name" value="GLHYDRLASE20"/>
</dbReference>
<organism evidence="9 10">
    <name type="scientific">Vallitalea longa</name>
    <dbReference type="NCBI Taxonomy" id="2936439"/>
    <lineage>
        <taxon>Bacteria</taxon>
        <taxon>Bacillati</taxon>
        <taxon>Bacillota</taxon>
        <taxon>Clostridia</taxon>
        <taxon>Lachnospirales</taxon>
        <taxon>Vallitaleaceae</taxon>
        <taxon>Vallitalea</taxon>
    </lineage>
</organism>
<evidence type="ECO:0000259" key="7">
    <source>
        <dbReference type="Pfam" id="PF00728"/>
    </source>
</evidence>